<reference evidence="1 2" key="2">
    <citation type="submission" date="2020-02" db="EMBL/GenBank/DDBJ databases">
        <title>The new genus of Enterobacteriales.</title>
        <authorList>
            <person name="Kim I.S."/>
        </authorList>
    </citation>
    <scope>NUCLEOTIDE SEQUENCE [LARGE SCALE GENOMIC DNA]</scope>
    <source>
        <strain evidence="1 2">SAP-6</strain>
    </source>
</reference>
<comment type="caution">
    <text evidence="1">The sequence shown here is derived from an EMBL/GenBank/DDBJ whole genome shotgun (WGS) entry which is preliminary data.</text>
</comment>
<dbReference type="Pfam" id="PF06069">
    <property type="entry name" value="PerC"/>
    <property type="match status" value="1"/>
</dbReference>
<sequence>MTDFEKEVALAKRLERSYLWRRAARQWLAVIDIVPDAQERLRDALIARREQCISYGNCFCGEYGGISEARIIEQ</sequence>
<evidence type="ECO:0000313" key="2">
    <source>
        <dbReference type="Proteomes" id="UP000461443"/>
    </source>
</evidence>
<proteinExistence type="predicted"/>
<reference evidence="1 2" key="1">
    <citation type="submission" date="2019-12" db="EMBL/GenBank/DDBJ databases">
        <authorList>
            <person name="Lee S.D."/>
        </authorList>
    </citation>
    <scope>NUCLEOTIDE SEQUENCE [LARGE SCALE GENOMIC DNA]</scope>
    <source>
        <strain evidence="1 2">SAP-6</strain>
    </source>
</reference>
<dbReference type="EMBL" id="WUBS01000015">
    <property type="protein sequence ID" value="NDL64935.1"/>
    <property type="molecule type" value="Genomic_DNA"/>
</dbReference>
<dbReference type="AlphaFoldDB" id="A0A845SVF2"/>
<gene>
    <name evidence="1" type="ORF">GRH90_19570</name>
</gene>
<dbReference type="RefSeq" id="WP_162367644.1">
    <property type="nucleotide sequence ID" value="NZ_WUBS01000015.1"/>
</dbReference>
<organism evidence="1 2">
    <name type="scientific">Acerihabitans arboris</name>
    <dbReference type="NCBI Taxonomy" id="2691583"/>
    <lineage>
        <taxon>Bacteria</taxon>
        <taxon>Pseudomonadati</taxon>
        <taxon>Pseudomonadota</taxon>
        <taxon>Gammaproteobacteria</taxon>
        <taxon>Enterobacterales</taxon>
        <taxon>Pectobacteriaceae</taxon>
        <taxon>Acerihabitans</taxon>
    </lineage>
</organism>
<keyword evidence="2" id="KW-1185">Reference proteome</keyword>
<evidence type="ECO:0000313" key="1">
    <source>
        <dbReference type="EMBL" id="NDL64935.1"/>
    </source>
</evidence>
<dbReference type="InterPro" id="IPR024684">
    <property type="entry name" value="Tscrpt_act_PerC/SfV_Orf40"/>
</dbReference>
<accession>A0A845SVF2</accession>
<dbReference type="Proteomes" id="UP000461443">
    <property type="component" value="Unassembled WGS sequence"/>
</dbReference>
<name>A0A845SVF2_9GAMM</name>
<protein>
    <submittedName>
        <fullName evidence="1">PerC family transcriptional regulator</fullName>
    </submittedName>
</protein>